<dbReference type="GO" id="GO:0005829">
    <property type="term" value="C:cytosol"/>
    <property type="evidence" value="ECO:0007669"/>
    <property type="project" value="TreeGrafter"/>
</dbReference>
<proteinExistence type="inferred from homology"/>
<keyword evidence="2 4" id="KW-0479">Metal-binding</keyword>
<evidence type="ECO:0000313" key="5">
    <source>
        <dbReference type="EMBL" id="KKO44558.1"/>
    </source>
</evidence>
<dbReference type="InterPro" id="IPR018228">
    <property type="entry name" value="DNase_TatD-rel_CS"/>
</dbReference>
<comment type="caution">
    <text evidence="5">The sequence shown here is derived from an EMBL/GenBank/DDBJ whole genome shotgun (WGS) entry which is preliminary data.</text>
</comment>
<gene>
    <name evidence="5" type="ORF">WG68_14760</name>
</gene>
<evidence type="ECO:0000256" key="1">
    <source>
        <dbReference type="ARBA" id="ARBA00009275"/>
    </source>
</evidence>
<dbReference type="InterPro" id="IPR001130">
    <property type="entry name" value="TatD-like"/>
</dbReference>
<dbReference type="CDD" id="cd01310">
    <property type="entry name" value="TatD_DNAse"/>
    <property type="match status" value="1"/>
</dbReference>
<dbReference type="AlphaFoldDB" id="A0A0M2V5W0"/>
<dbReference type="PROSITE" id="PS01091">
    <property type="entry name" value="TATD_3"/>
    <property type="match status" value="1"/>
</dbReference>
<dbReference type="PANTHER" id="PTHR46124">
    <property type="entry name" value="D-AMINOACYL-TRNA DEACYLASE"/>
    <property type="match status" value="1"/>
</dbReference>
<feature type="binding site" evidence="4">
    <location>
        <position position="210"/>
    </location>
    <ligand>
        <name>a divalent metal cation</name>
        <dbReference type="ChEBI" id="CHEBI:60240"/>
        <label>1</label>
    </ligand>
</feature>
<dbReference type="Pfam" id="PF01026">
    <property type="entry name" value="TatD_DNase"/>
    <property type="match status" value="1"/>
</dbReference>
<dbReference type="InterPro" id="IPR032466">
    <property type="entry name" value="Metal_Hydrolase"/>
</dbReference>
<evidence type="ECO:0000313" key="6">
    <source>
        <dbReference type="Proteomes" id="UP000034228"/>
    </source>
</evidence>
<evidence type="ECO:0000256" key="3">
    <source>
        <dbReference type="ARBA" id="ARBA00022801"/>
    </source>
</evidence>
<name>A0A0M2V5W0_9GAMM</name>
<evidence type="ECO:0000256" key="2">
    <source>
        <dbReference type="ARBA" id="ARBA00022723"/>
    </source>
</evidence>
<dbReference type="PIRSF" id="PIRSF005902">
    <property type="entry name" value="DNase_TatD"/>
    <property type="match status" value="1"/>
</dbReference>
<organism evidence="5 6">
    <name type="scientific">Arsukibacterium ikkense</name>
    <dbReference type="NCBI Taxonomy" id="336831"/>
    <lineage>
        <taxon>Bacteria</taxon>
        <taxon>Pseudomonadati</taxon>
        <taxon>Pseudomonadota</taxon>
        <taxon>Gammaproteobacteria</taxon>
        <taxon>Chromatiales</taxon>
        <taxon>Chromatiaceae</taxon>
        <taxon>Arsukibacterium</taxon>
    </lineage>
</organism>
<dbReference type="GO" id="GO:0016788">
    <property type="term" value="F:hydrolase activity, acting on ester bonds"/>
    <property type="evidence" value="ECO:0007669"/>
    <property type="project" value="InterPro"/>
</dbReference>
<dbReference type="RefSeq" id="WP_046558484.1">
    <property type="nucleotide sequence ID" value="NZ_LAHO01000015.1"/>
</dbReference>
<dbReference type="STRING" id="336831.WG68_14760"/>
<dbReference type="PATRIC" id="fig|336831.14.peg.1120"/>
<dbReference type="SUPFAM" id="SSF51556">
    <property type="entry name" value="Metallo-dependent hydrolases"/>
    <property type="match status" value="1"/>
</dbReference>
<feature type="binding site" evidence="4">
    <location>
        <position position="100"/>
    </location>
    <ligand>
        <name>a divalent metal cation</name>
        <dbReference type="ChEBI" id="CHEBI:60240"/>
        <label>1</label>
    </ligand>
</feature>
<keyword evidence="3" id="KW-0378">Hydrolase</keyword>
<sequence>MATAEAQLSWFDSGVNLFCRQFTGIEQHIWQRAQHAGVSGMLLIGSDISESQQNQQFCITHPQCYTTAGVHPHQAGLVTHDWLAQLSQLLTQPSVVAVGECGLDFNRDFSPRPAQQQVFASQLQLAKQQQKPLYLHERDAFPTQLAMLTEQHINHGVAHCFTGDTAQLKAYLDLGLYIGITGWICDERRSQSLQQAIEYLPLDRLLLETDAPYLLPRTIKPRPKYNEPALLPAIAEHICHLKNISMQQLAAASVANSHKLFNTGAPYVA</sequence>
<feature type="binding site" evidence="4">
    <location>
        <position position="159"/>
    </location>
    <ligand>
        <name>a divalent metal cation</name>
        <dbReference type="ChEBI" id="CHEBI:60240"/>
        <label>2</label>
    </ligand>
</feature>
<dbReference type="OrthoDB" id="9810005at2"/>
<keyword evidence="6" id="KW-1185">Reference proteome</keyword>
<accession>A0A0M2V5W0</accession>
<dbReference type="GO" id="GO:0046872">
    <property type="term" value="F:metal ion binding"/>
    <property type="evidence" value="ECO:0007669"/>
    <property type="project" value="UniProtKB-KW"/>
</dbReference>
<evidence type="ECO:0000256" key="4">
    <source>
        <dbReference type="PIRSR" id="PIRSR005902-1"/>
    </source>
</evidence>
<dbReference type="EMBL" id="LAHO01000015">
    <property type="protein sequence ID" value="KKO44558.1"/>
    <property type="molecule type" value="Genomic_DNA"/>
</dbReference>
<reference evidence="5 6" key="1">
    <citation type="submission" date="2015-03" db="EMBL/GenBank/DDBJ databases">
        <title>Draft genome sequences of two protease-producing strains of Arsukibacterium isolated from two cold and alkaline environments.</title>
        <authorList>
            <person name="Lylloff J.E."/>
            <person name="Skov L.B."/>
            <person name="Jepsen M."/>
            <person name="Hallin P.F."/>
            <person name="Sorensen S.J."/>
            <person name="Stougaard P."/>
            <person name="Glaring M.A."/>
        </authorList>
    </citation>
    <scope>NUCLEOTIDE SEQUENCE [LARGE SCALE GENOMIC DNA]</scope>
    <source>
        <strain evidence="5 6">GCM72</strain>
    </source>
</reference>
<dbReference type="FunFam" id="3.20.20.140:FF:000005">
    <property type="entry name" value="TatD family hydrolase"/>
    <property type="match status" value="1"/>
</dbReference>
<dbReference type="Gene3D" id="3.20.20.140">
    <property type="entry name" value="Metal-dependent hydrolases"/>
    <property type="match status" value="1"/>
</dbReference>
<feature type="binding site" evidence="4">
    <location>
        <position position="136"/>
    </location>
    <ligand>
        <name>a divalent metal cation</name>
        <dbReference type="ChEBI" id="CHEBI:60240"/>
        <label>2</label>
    </ligand>
</feature>
<dbReference type="PANTHER" id="PTHR46124:SF2">
    <property type="entry name" value="D-AMINOACYL-TRNA DEACYLASE"/>
    <property type="match status" value="1"/>
</dbReference>
<protein>
    <submittedName>
        <fullName evidence="5">DNase TatD</fullName>
    </submittedName>
</protein>
<dbReference type="Proteomes" id="UP000034228">
    <property type="component" value="Unassembled WGS sequence"/>
</dbReference>
<comment type="similarity">
    <text evidence="1">Belongs to the metallo-dependent hydrolases superfamily. TatD-type hydrolase family.</text>
</comment>